<protein>
    <recommendedName>
        <fullName evidence="4">Glycosyltransferase RgtA/B/C/D-like domain-containing protein</fullName>
    </recommendedName>
</protein>
<feature type="transmembrane region" description="Helical" evidence="1">
    <location>
        <begin position="333"/>
        <end position="354"/>
    </location>
</feature>
<accession>A0A6M9PQJ8</accession>
<dbReference type="Proteomes" id="UP000501090">
    <property type="component" value="Chromosome"/>
</dbReference>
<evidence type="ECO:0008006" key="4">
    <source>
        <dbReference type="Google" id="ProtNLM"/>
    </source>
</evidence>
<dbReference type="EMBL" id="CP028940">
    <property type="protein sequence ID" value="QKM60106.1"/>
    <property type="molecule type" value="Genomic_DNA"/>
</dbReference>
<dbReference type="AlphaFoldDB" id="A0A6M9PQJ8"/>
<feature type="transmembrane region" description="Helical" evidence="1">
    <location>
        <begin position="159"/>
        <end position="176"/>
    </location>
</feature>
<evidence type="ECO:0000256" key="1">
    <source>
        <dbReference type="SAM" id="Phobius"/>
    </source>
</evidence>
<evidence type="ECO:0000313" key="3">
    <source>
        <dbReference type="Proteomes" id="UP000501090"/>
    </source>
</evidence>
<name>A0A6M9PQJ8_9BURK</name>
<sequence length="551" mass="62012">MADKDQCAPIIQVPPQSQFSRVLGIFKPAVWIALVWVLGITVLFIPFLLVEYPPLVDYPVHLSRQFILQNLESIPQLQVNYQLAWGIKPNLAMDLIVPILSIFLPLTLATKAFVMLSIALIVLGTLMLSKQIHGRIGVLPFASLLFVYNMALYEGHINYLFASGLMLVSFAVWLKLTDYSNRVQTASLSVLLIALFISHLFAMGLLCLCIFCYELAKAFTLRKFSIQPFLNLTIALVPLALLWLLKPAGPPSGGWDYGYDITTHIVALLSGAFFFDESDILTMICLCALFIVFAIVAFHKNTREGDKPFFLLVFALIIISPFVPETMMGGSRFVIRIPILIPFLILAIPPPAMISHRMSQYFLGTILILITCRTMNIANDWLSKNQDFSEFIAASQVISAGSRVIQARQESTGKVIFDMPYRHLTELLIPDKYIFVPHMAKIPDQQPIAPSKETASIDGGTASPITLKQLQDGSDPVISKTLLNTKMDGWQKPYWAFWPQNFDYLVFLHMREPQENPSPDHLKLIKAGSFFDIYQIQGRRLAFDYSTPNKQ</sequence>
<feature type="transmembrane region" description="Helical" evidence="1">
    <location>
        <begin position="280"/>
        <end position="297"/>
    </location>
</feature>
<feature type="transmembrane region" description="Helical" evidence="1">
    <location>
        <begin position="29"/>
        <end position="49"/>
    </location>
</feature>
<keyword evidence="3" id="KW-1185">Reference proteome</keyword>
<keyword evidence="1" id="KW-0472">Membrane</keyword>
<organism evidence="2 3">
    <name type="scientific">Polynucleobacter arcticus</name>
    <dbReference type="NCBI Taxonomy" id="1743165"/>
    <lineage>
        <taxon>Bacteria</taxon>
        <taxon>Pseudomonadati</taxon>
        <taxon>Pseudomonadota</taxon>
        <taxon>Betaproteobacteria</taxon>
        <taxon>Burkholderiales</taxon>
        <taxon>Burkholderiaceae</taxon>
        <taxon>Polynucleobacter</taxon>
    </lineage>
</organism>
<feature type="transmembrane region" description="Helical" evidence="1">
    <location>
        <begin position="95"/>
        <end position="124"/>
    </location>
</feature>
<proteinExistence type="predicted"/>
<dbReference type="KEGG" id="pard:DN92_03095"/>
<feature type="transmembrane region" description="Helical" evidence="1">
    <location>
        <begin position="309"/>
        <end position="327"/>
    </location>
</feature>
<feature type="transmembrane region" description="Helical" evidence="1">
    <location>
        <begin position="228"/>
        <end position="245"/>
    </location>
</feature>
<keyword evidence="1" id="KW-0812">Transmembrane</keyword>
<keyword evidence="1" id="KW-1133">Transmembrane helix</keyword>
<gene>
    <name evidence="2" type="ORF">DN92_03095</name>
</gene>
<feature type="transmembrane region" description="Helical" evidence="1">
    <location>
        <begin position="188"/>
        <end position="216"/>
    </location>
</feature>
<evidence type="ECO:0000313" key="2">
    <source>
        <dbReference type="EMBL" id="QKM60106.1"/>
    </source>
</evidence>
<reference evidence="2 3" key="1">
    <citation type="submission" date="2018-04" db="EMBL/GenBank/DDBJ databases">
        <title>Polynucleobacter sp. UK-Long2-W17 genome.</title>
        <authorList>
            <person name="Hahn M.W."/>
        </authorList>
    </citation>
    <scope>NUCLEOTIDE SEQUENCE [LARGE SCALE GENOMIC DNA]</scope>
    <source>
        <strain evidence="2 3">UK-Long2-W17</strain>
    </source>
</reference>